<evidence type="ECO:0000313" key="13">
    <source>
        <dbReference type="Proteomes" id="UP000626148"/>
    </source>
</evidence>
<feature type="region of interest" description="Disordered" evidence="8">
    <location>
        <begin position="413"/>
        <end position="436"/>
    </location>
</feature>
<dbReference type="SUPFAM" id="SSF58104">
    <property type="entry name" value="Methyl-accepting chemotaxis protein (MCP) signaling domain"/>
    <property type="match status" value="1"/>
</dbReference>
<keyword evidence="13" id="KW-1185">Reference proteome</keyword>
<dbReference type="PANTHER" id="PTHR32089">
    <property type="entry name" value="METHYL-ACCEPTING CHEMOTAXIS PROTEIN MCPB"/>
    <property type="match status" value="1"/>
</dbReference>
<evidence type="ECO:0008006" key="14">
    <source>
        <dbReference type="Google" id="ProtNLM"/>
    </source>
</evidence>
<dbReference type="InterPro" id="IPR004089">
    <property type="entry name" value="MCPsignal_dom"/>
</dbReference>
<comment type="similarity">
    <text evidence="6">Belongs to the methyl-accepting chemotaxis (MCP) protein family.</text>
</comment>
<dbReference type="CDD" id="cd06225">
    <property type="entry name" value="HAMP"/>
    <property type="match status" value="1"/>
</dbReference>
<evidence type="ECO:0000256" key="7">
    <source>
        <dbReference type="PROSITE-ProRule" id="PRU00284"/>
    </source>
</evidence>
<accession>A0A918KST2</accession>
<dbReference type="Pfam" id="PF00015">
    <property type="entry name" value="MCPsignal"/>
    <property type="match status" value="1"/>
</dbReference>
<keyword evidence="2 9" id="KW-0812">Transmembrane</keyword>
<evidence type="ECO:0000256" key="9">
    <source>
        <dbReference type="SAM" id="Phobius"/>
    </source>
</evidence>
<feature type="domain" description="HAMP" evidence="11">
    <location>
        <begin position="348"/>
        <end position="402"/>
    </location>
</feature>
<comment type="subcellular location">
    <subcellularLocation>
        <location evidence="1">Membrane</location>
        <topology evidence="1">Multi-pass membrane protein</topology>
    </subcellularLocation>
</comment>
<dbReference type="GO" id="GO:0004888">
    <property type="term" value="F:transmembrane signaling receptor activity"/>
    <property type="evidence" value="ECO:0007669"/>
    <property type="project" value="InterPro"/>
</dbReference>
<dbReference type="PROSITE" id="PS50885">
    <property type="entry name" value="HAMP"/>
    <property type="match status" value="1"/>
</dbReference>
<dbReference type="Proteomes" id="UP000626148">
    <property type="component" value="Unassembled WGS sequence"/>
</dbReference>
<organism evidence="12 13">
    <name type="scientific">Saccharospirillum salsuginis</name>
    <dbReference type="NCBI Taxonomy" id="418750"/>
    <lineage>
        <taxon>Bacteria</taxon>
        <taxon>Pseudomonadati</taxon>
        <taxon>Pseudomonadota</taxon>
        <taxon>Gammaproteobacteria</taxon>
        <taxon>Oceanospirillales</taxon>
        <taxon>Saccharospirillaceae</taxon>
        <taxon>Saccharospirillum</taxon>
    </lineage>
</organism>
<evidence type="ECO:0000256" key="3">
    <source>
        <dbReference type="ARBA" id="ARBA00022989"/>
    </source>
</evidence>
<dbReference type="PROSITE" id="PS50111">
    <property type="entry name" value="CHEMOTAXIS_TRANSDUC_2"/>
    <property type="match status" value="1"/>
</dbReference>
<dbReference type="FunFam" id="1.10.287.950:FF:000001">
    <property type="entry name" value="Methyl-accepting chemotaxis sensory transducer"/>
    <property type="match status" value="1"/>
</dbReference>
<dbReference type="GO" id="GO:0016020">
    <property type="term" value="C:membrane"/>
    <property type="evidence" value="ECO:0007669"/>
    <property type="project" value="UniProtKB-SubCell"/>
</dbReference>
<reference evidence="12" key="2">
    <citation type="submission" date="2020-09" db="EMBL/GenBank/DDBJ databases">
        <authorList>
            <person name="Sun Q."/>
            <person name="Kim S."/>
        </authorList>
    </citation>
    <scope>NUCLEOTIDE SEQUENCE</scope>
    <source>
        <strain evidence="12">KCTC 22169</strain>
    </source>
</reference>
<evidence type="ECO:0000259" key="10">
    <source>
        <dbReference type="PROSITE" id="PS50111"/>
    </source>
</evidence>
<evidence type="ECO:0000256" key="1">
    <source>
        <dbReference type="ARBA" id="ARBA00004141"/>
    </source>
</evidence>
<dbReference type="GO" id="GO:0006935">
    <property type="term" value="P:chemotaxis"/>
    <property type="evidence" value="ECO:0007669"/>
    <property type="project" value="InterPro"/>
</dbReference>
<dbReference type="InterPro" id="IPR004090">
    <property type="entry name" value="Chemotax_Me-accpt_rcpt"/>
</dbReference>
<comment type="caution">
    <text evidence="12">The sequence shown here is derived from an EMBL/GenBank/DDBJ whole genome shotgun (WGS) entry which is preliminary data.</text>
</comment>
<feature type="domain" description="Methyl-accepting transducer" evidence="10">
    <location>
        <begin position="407"/>
        <end position="643"/>
    </location>
</feature>
<feature type="compositionally biased region" description="Polar residues" evidence="8">
    <location>
        <begin position="413"/>
        <end position="422"/>
    </location>
</feature>
<evidence type="ECO:0000313" key="12">
    <source>
        <dbReference type="EMBL" id="GGX74710.1"/>
    </source>
</evidence>
<evidence type="ECO:0000256" key="2">
    <source>
        <dbReference type="ARBA" id="ARBA00022692"/>
    </source>
</evidence>
<dbReference type="AlphaFoldDB" id="A0A918KST2"/>
<feature type="transmembrane region" description="Helical" evidence="9">
    <location>
        <begin position="13"/>
        <end position="34"/>
    </location>
</feature>
<dbReference type="PANTHER" id="PTHR32089:SF119">
    <property type="entry name" value="METHYL-ACCEPTING CHEMOTAXIS PROTEIN CTPL"/>
    <property type="match status" value="1"/>
</dbReference>
<evidence type="ECO:0000256" key="5">
    <source>
        <dbReference type="ARBA" id="ARBA00023224"/>
    </source>
</evidence>
<reference evidence="12" key="1">
    <citation type="journal article" date="2014" name="Int. J. Syst. Evol. Microbiol.">
        <title>Complete genome sequence of Corynebacterium casei LMG S-19264T (=DSM 44701T), isolated from a smear-ripened cheese.</title>
        <authorList>
            <consortium name="US DOE Joint Genome Institute (JGI-PGF)"/>
            <person name="Walter F."/>
            <person name="Albersmeier A."/>
            <person name="Kalinowski J."/>
            <person name="Ruckert C."/>
        </authorList>
    </citation>
    <scope>NUCLEOTIDE SEQUENCE</scope>
    <source>
        <strain evidence="12">KCTC 22169</strain>
    </source>
</reference>
<dbReference type="InterPro" id="IPR003660">
    <property type="entry name" value="HAMP_dom"/>
</dbReference>
<dbReference type="SMART" id="SM00304">
    <property type="entry name" value="HAMP"/>
    <property type="match status" value="1"/>
</dbReference>
<gene>
    <name evidence="12" type="ORF">GCM10007392_47490</name>
</gene>
<feature type="compositionally biased region" description="Basic and acidic residues" evidence="8">
    <location>
        <begin position="424"/>
        <end position="436"/>
    </location>
</feature>
<evidence type="ECO:0000256" key="6">
    <source>
        <dbReference type="ARBA" id="ARBA00029447"/>
    </source>
</evidence>
<dbReference type="Pfam" id="PF00672">
    <property type="entry name" value="HAMP"/>
    <property type="match status" value="1"/>
</dbReference>
<dbReference type="RefSeq" id="WP_189613551.1">
    <property type="nucleotide sequence ID" value="NZ_BMXR01000019.1"/>
</dbReference>
<dbReference type="Gene3D" id="1.10.287.950">
    <property type="entry name" value="Methyl-accepting chemotaxis protein"/>
    <property type="match status" value="1"/>
</dbReference>
<evidence type="ECO:0000256" key="8">
    <source>
        <dbReference type="SAM" id="MobiDB-lite"/>
    </source>
</evidence>
<dbReference type="PRINTS" id="PR00260">
    <property type="entry name" value="CHEMTRNSDUCR"/>
</dbReference>
<feature type="transmembrane region" description="Helical" evidence="9">
    <location>
        <begin position="324"/>
        <end position="346"/>
    </location>
</feature>
<name>A0A918KST2_9GAMM</name>
<dbReference type="SMART" id="SM00283">
    <property type="entry name" value="MA"/>
    <property type="match status" value="1"/>
</dbReference>
<keyword evidence="3 9" id="KW-1133">Transmembrane helix</keyword>
<proteinExistence type="inferred from homology"/>
<evidence type="ECO:0000259" key="11">
    <source>
        <dbReference type="PROSITE" id="PS50885"/>
    </source>
</evidence>
<evidence type="ECO:0000256" key="4">
    <source>
        <dbReference type="ARBA" id="ARBA00023136"/>
    </source>
</evidence>
<protein>
    <recommendedName>
        <fullName evidence="14">Methyl-accepting chemotaxis protein</fullName>
    </recommendedName>
</protein>
<keyword evidence="5 7" id="KW-0807">Transducer</keyword>
<dbReference type="EMBL" id="BMXR01000019">
    <property type="protein sequence ID" value="GGX74710.1"/>
    <property type="molecule type" value="Genomic_DNA"/>
</dbReference>
<dbReference type="GO" id="GO:0007165">
    <property type="term" value="P:signal transduction"/>
    <property type="evidence" value="ECO:0007669"/>
    <property type="project" value="UniProtKB-KW"/>
</dbReference>
<keyword evidence="4 9" id="KW-0472">Membrane</keyword>
<sequence length="691" mass="75702">MTARFQRAYLRGIGARVAGLILVVALVIAGVFVYTQSGMRRANEQFNQLVQRVNESGDLLEQLSANFLSTSNGASALLSAGDLASVDETLSAIQALTPRFESAAQQLVRVLPETRQDVDGLLAERQRLDRVVADIAGLQRQMIERRNNNQAAIEAYRADSAELIEGLSSLIQLINMFASDYPIVIEAQNVKQDLLSLELSLINYMSVQDLGELKSLRVDIEDLMQSGLSTFETLRLMVEDPTTEGDILELYQGYQALLEQRINEPRLFDTRVEQLEARNQALGRVSEVEASIDALGSSIDAFKARTRTLIEQSRAQTDSIVDQVLQAMAVAIVIVILSFAGLVWMVRSVVVKPVQAITQRVVDIAEGEGDLTRRIVSRRTDELGTLANQFNAFIEKIQGMIVHIRQASEQLGEQSRALSHSAHTTKDYSDQQRRDTDRLAEDMDTLAASVDEVAQQAQHSANQALEAIQTGRNTHAQVGETIAAFEKLAADVGQGAGLIESLAEDIEQVDSVLDVINGIAEQTNLLALNAAIEAARAGEQGRGFAVVAEEVRALASRTQQSTSDIQHVVEQVQAGSAKATTFMKSSQDNSDAALEKARGARQQLTLMVEVIEQVERMNQEIGEAAKGQQAITAQVSERTRTVAQTGQQTDQEAQRSAEYCERMDELSESLNRLVGRFKVAEDEHSDLNPGD</sequence>